<dbReference type="Pfam" id="PF04187">
    <property type="entry name" value="Cofac_haem_bdg"/>
    <property type="match status" value="1"/>
</dbReference>
<accession>A0ABW2SCR9</accession>
<keyword evidence="1" id="KW-0732">Signal</keyword>
<name>A0ABW2SCR9_9BURK</name>
<proteinExistence type="predicted"/>
<protein>
    <submittedName>
        <fullName evidence="3">ChaN family lipoprotein</fullName>
    </submittedName>
</protein>
<evidence type="ECO:0000259" key="2">
    <source>
        <dbReference type="Pfam" id="PF04187"/>
    </source>
</evidence>
<evidence type="ECO:0000313" key="4">
    <source>
        <dbReference type="Proteomes" id="UP001596457"/>
    </source>
</evidence>
<evidence type="ECO:0000313" key="3">
    <source>
        <dbReference type="EMBL" id="MFC7461234.1"/>
    </source>
</evidence>
<organism evidence="3 4">
    <name type="scientific">Hydrogenophaga defluvii</name>
    <dbReference type="NCBI Taxonomy" id="249410"/>
    <lineage>
        <taxon>Bacteria</taxon>
        <taxon>Pseudomonadati</taxon>
        <taxon>Pseudomonadota</taxon>
        <taxon>Betaproteobacteria</taxon>
        <taxon>Burkholderiales</taxon>
        <taxon>Comamonadaceae</taxon>
        <taxon>Hydrogenophaga</taxon>
    </lineage>
</organism>
<dbReference type="SUPFAM" id="SSF159501">
    <property type="entry name" value="EreA/ChaN-like"/>
    <property type="match status" value="1"/>
</dbReference>
<reference evidence="4" key="1">
    <citation type="journal article" date="2019" name="Int. J. Syst. Evol. Microbiol.">
        <title>The Global Catalogue of Microorganisms (GCM) 10K type strain sequencing project: providing services to taxonomists for standard genome sequencing and annotation.</title>
        <authorList>
            <consortium name="The Broad Institute Genomics Platform"/>
            <consortium name="The Broad Institute Genome Sequencing Center for Infectious Disease"/>
            <person name="Wu L."/>
            <person name="Ma J."/>
        </authorList>
    </citation>
    <scope>NUCLEOTIDE SEQUENCE [LARGE SCALE GENOMIC DNA]</scope>
    <source>
        <strain evidence="4">CCUG 53903</strain>
    </source>
</reference>
<dbReference type="EMBL" id="JBHTBZ010000034">
    <property type="protein sequence ID" value="MFC7461234.1"/>
    <property type="molecule type" value="Genomic_DNA"/>
</dbReference>
<evidence type="ECO:0000256" key="1">
    <source>
        <dbReference type="SAM" id="SignalP"/>
    </source>
</evidence>
<feature type="signal peptide" evidence="1">
    <location>
        <begin position="1"/>
        <end position="23"/>
    </location>
</feature>
<sequence>MKRLRVMTHLPCLLLALAMAGCAAHQPLGAMMSPADVPATLRNLAPARLLLLGEQHDADAHQALERATVAHLAHSGRLTALVLEMAARGTHTRGLATDATEADVRSRLAWDDAGWPWTRYGPVVMTAVRAGVPVLGGNLPRNEMRAAMADASLDARLTPQALARQRDNIRDGHCGLLPASQLTPMARIQIARDLSMAQTMAQAASASGVVVLVAGTEHVRRSVGVPAHWSARDHADSWVVVMHSGPPDANARLGVDRLWITPATAPQDHCAELRRRWGKPPAP</sequence>
<dbReference type="Gene3D" id="1.10.8.760">
    <property type="entry name" value="Haem-binding uptake, Tiki superfamily, ChaN, domain 2"/>
    <property type="match status" value="1"/>
</dbReference>
<keyword evidence="3" id="KW-0449">Lipoprotein</keyword>
<keyword evidence="4" id="KW-1185">Reference proteome</keyword>
<dbReference type="RefSeq" id="WP_382201216.1">
    <property type="nucleotide sequence ID" value="NZ_JBHTBZ010000034.1"/>
</dbReference>
<dbReference type="CDD" id="cd14727">
    <property type="entry name" value="ChanN-like"/>
    <property type="match status" value="1"/>
</dbReference>
<gene>
    <name evidence="3" type="ORF">ACFQU0_12440</name>
</gene>
<dbReference type="PROSITE" id="PS51257">
    <property type="entry name" value="PROKAR_LIPOPROTEIN"/>
    <property type="match status" value="1"/>
</dbReference>
<dbReference type="Gene3D" id="3.40.50.11550">
    <property type="match status" value="1"/>
</dbReference>
<comment type="caution">
    <text evidence="3">The sequence shown here is derived from an EMBL/GenBank/DDBJ whole genome shotgun (WGS) entry which is preliminary data.</text>
</comment>
<dbReference type="Proteomes" id="UP001596457">
    <property type="component" value="Unassembled WGS sequence"/>
</dbReference>
<dbReference type="InterPro" id="IPR007314">
    <property type="entry name" value="Cofac_haem-bd_dom"/>
</dbReference>
<feature type="chain" id="PRO_5045536114" evidence="1">
    <location>
        <begin position="24"/>
        <end position="283"/>
    </location>
</feature>
<feature type="domain" description="Haem-binding uptake Tiki superfamily ChaN" evidence="2">
    <location>
        <begin position="41"/>
        <end position="228"/>
    </location>
</feature>